<dbReference type="SFLD" id="SFLDG01082">
    <property type="entry name" value="B12-binding_domain_containing"/>
    <property type="match status" value="1"/>
</dbReference>
<evidence type="ECO:0000256" key="5">
    <source>
        <dbReference type="ARBA" id="ARBA00023014"/>
    </source>
</evidence>
<evidence type="ECO:0000313" key="9">
    <source>
        <dbReference type="EMBL" id="KZL90698.1"/>
    </source>
</evidence>
<dbReference type="InterPro" id="IPR007197">
    <property type="entry name" value="rSAM"/>
</dbReference>
<keyword evidence="2 6" id="KW-0949">S-adenosyl-L-methionine</keyword>
<dbReference type="AlphaFoldDB" id="A0A161WUY9"/>
<dbReference type="OrthoDB" id="9803479at2"/>
<evidence type="ECO:0000313" key="10">
    <source>
        <dbReference type="Proteomes" id="UP000076603"/>
    </source>
</evidence>
<dbReference type="GO" id="GO:0005840">
    <property type="term" value="C:ribosome"/>
    <property type="evidence" value="ECO:0007669"/>
    <property type="project" value="UniProtKB-KW"/>
</dbReference>
<feature type="binding site" evidence="6">
    <location>
        <position position="309"/>
    </location>
    <ligand>
        <name>[4Fe-4S] cluster</name>
        <dbReference type="ChEBI" id="CHEBI:49883"/>
        <note>4Fe-4S-S-AdoMet</note>
    </ligand>
</feature>
<dbReference type="GO" id="GO:0005506">
    <property type="term" value="F:iron ion binding"/>
    <property type="evidence" value="ECO:0007669"/>
    <property type="project" value="UniProtKB-UniRule"/>
</dbReference>
<evidence type="ECO:0000256" key="7">
    <source>
        <dbReference type="SAM" id="MobiDB-lite"/>
    </source>
</evidence>
<dbReference type="GO" id="GO:0051539">
    <property type="term" value="F:4 iron, 4 sulfur cluster binding"/>
    <property type="evidence" value="ECO:0007669"/>
    <property type="project" value="UniProtKB-KW"/>
</dbReference>
<dbReference type="HAMAP" id="MF_01251">
    <property type="entry name" value="UPF0313"/>
    <property type="match status" value="1"/>
</dbReference>
<name>A0A161WUY9_9CLOT</name>
<dbReference type="Pfam" id="PF08497">
    <property type="entry name" value="Radical_SAM_N"/>
    <property type="match status" value="1"/>
</dbReference>
<dbReference type="Proteomes" id="UP000076603">
    <property type="component" value="Unassembled WGS sequence"/>
</dbReference>
<dbReference type="InterPro" id="IPR022946">
    <property type="entry name" value="UPF0313"/>
</dbReference>
<keyword evidence="5 6" id="KW-0411">Iron-sulfur</keyword>
<organism evidence="9 10">
    <name type="scientific">Clostridium magnum DSM 2767</name>
    <dbReference type="NCBI Taxonomy" id="1121326"/>
    <lineage>
        <taxon>Bacteria</taxon>
        <taxon>Bacillati</taxon>
        <taxon>Bacillota</taxon>
        <taxon>Clostridia</taxon>
        <taxon>Eubacteriales</taxon>
        <taxon>Clostridiaceae</taxon>
        <taxon>Clostridium</taxon>
    </lineage>
</organism>
<dbReference type="EMBL" id="LWAE01000004">
    <property type="protein sequence ID" value="KZL90698.1"/>
    <property type="molecule type" value="Genomic_DNA"/>
</dbReference>
<keyword evidence="1 6" id="KW-0004">4Fe-4S</keyword>
<feature type="compositionally biased region" description="Basic and acidic residues" evidence="7">
    <location>
        <begin position="652"/>
        <end position="663"/>
    </location>
</feature>
<keyword evidence="9" id="KW-0687">Ribonucleoprotein</keyword>
<dbReference type="InterPro" id="IPR024560">
    <property type="entry name" value="UPF0313_C"/>
</dbReference>
<dbReference type="PANTHER" id="PTHR32331">
    <property type="entry name" value="UPF0313 PROTEIN YGIQ"/>
    <property type="match status" value="1"/>
</dbReference>
<feature type="domain" description="Radical SAM core" evidence="8">
    <location>
        <begin position="295"/>
        <end position="566"/>
    </location>
</feature>
<sequence>MKDNKFLPISKQDMIDRGWEQLDFIIVTGDAYVDHHSFGTAIISRVLENSGYKVGIIPQPNWKDAEDFKRLGEPRLGFLVNAGNMDSMVNHYTVSKKRRDKDFYSPGGEMGLRPDRATIVYCNRIREAFKHIPIMIGGIEASLRRFAHYDYWSDKVRKSILIDSGADLLVYGMSERQVVEIADNLNNGLDIKYIRHVPGTCYIVDNIEEVYDYIEIPSYKDVCADKKVYAEAFRIQYEEQDPVRGNTIIQKHTDKYVVQNRPEMPLTREELDKVYALPYQKNYHPIYEKLGGIPAIEEVKFSIVSSRGCFGSCAFCAITFHQGRIVQSRSEESIVEEAKEMTEFEDFKGYIHDVGGPTANFRYPACKKQLKVGACKNKQCLHPSPCKNLDVDHMEYLRVLEKLRELPKVKKVFVRSGLRYDYIMADKNDIFLKELIKHHVSGQLKVAPEHVSHRVLKFMGKPAGKTYDKFMEKFYKTTEKVGKKQYIIPYLMSSHPGSTLKDAIELAEYLRDIHYQPEQVQDFYPTPGTLSTTMFYTGLDPLTMKEVYIPKSKHEKAMQRALLQYRDPKKYDLVYEALVQSGREDLIGYGPKCLIRPRGSRNNAEYSSGKGKARVARGKDNSVGRRGNVKDKSVAKQSKGKEKTVGIGKSVSRRDSKSKGKRR</sequence>
<evidence type="ECO:0000256" key="4">
    <source>
        <dbReference type="ARBA" id="ARBA00023004"/>
    </source>
</evidence>
<dbReference type="SMART" id="SM00729">
    <property type="entry name" value="Elp3"/>
    <property type="match status" value="1"/>
</dbReference>
<dbReference type="InterPro" id="IPR006638">
    <property type="entry name" value="Elp3/MiaA/NifB-like_rSAM"/>
</dbReference>
<evidence type="ECO:0000259" key="8">
    <source>
        <dbReference type="PROSITE" id="PS51918"/>
    </source>
</evidence>
<accession>A0A161WUY9</accession>
<dbReference type="SFLD" id="SFLDS00029">
    <property type="entry name" value="Radical_SAM"/>
    <property type="match status" value="1"/>
</dbReference>
<dbReference type="SFLD" id="SFLDG01069">
    <property type="entry name" value="UPF0313"/>
    <property type="match status" value="1"/>
</dbReference>
<dbReference type="Pfam" id="PF04055">
    <property type="entry name" value="Radical_SAM"/>
    <property type="match status" value="1"/>
</dbReference>
<keyword evidence="9" id="KW-0689">Ribosomal protein</keyword>
<protein>
    <submittedName>
        <fullName evidence="9">Ribosomal protein S12 methylthiotransferase RimO</fullName>
    </submittedName>
</protein>
<keyword evidence="10" id="KW-1185">Reference proteome</keyword>
<dbReference type="PROSITE" id="PS51918">
    <property type="entry name" value="RADICAL_SAM"/>
    <property type="match status" value="1"/>
</dbReference>
<keyword evidence="4 6" id="KW-0408">Iron</keyword>
<dbReference type="GO" id="GO:0016740">
    <property type="term" value="F:transferase activity"/>
    <property type="evidence" value="ECO:0007669"/>
    <property type="project" value="UniProtKB-KW"/>
</dbReference>
<dbReference type="Gene3D" id="3.80.30.20">
    <property type="entry name" value="tm_1862 like domain"/>
    <property type="match status" value="1"/>
</dbReference>
<evidence type="ECO:0000256" key="3">
    <source>
        <dbReference type="ARBA" id="ARBA00022723"/>
    </source>
</evidence>
<evidence type="ECO:0000256" key="1">
    <source>
        <dbReference type="ARBA" id="ARBA00022485"/>
    </source>
</evidence>
<comment type="similarity">
    <text evidence="6">Belongs to the UPF0313 family.</text>
</comment>
<dbReference type="InterPro" id="IPR013704">
    <property type="entry name" value="UPF0313_N"/>
</dbReference>
<evidence type="ECO:0000256" key="2">
    <source>
        <dbReference type="ARBA" id="ARBA00022691"/>
    </source>
</evidence>
<proteinExistence type="inferred from homology"/>
<dbReference type="RefSeq" id="WP_066625304.1">
    <property type="nucleotide sequence ID" value="NZ_FQXL01000028.1"/>
</dbReference>
<dbReference type="Pfam" id="PF11842">
    <property type="entry name" value="DUF3362"/>
    <property type="match status" value="1"/>
</dbReference>
<dbReference type="PATRIC" id="fig|1121326.3.peg.3642"/>
<dbReference type="PANTHER" id="PTHR32331:SF0">
    <property type="entry name" value="UPF0313 PROTEIN YGIQ"/>
    <property type="match status" value="1"/>
</dbReference>
<keyword evidence="3 6" id="KW-0479">Metal-binding</keyword>
<feature type="region of interest" description="Disordered" evidence="7">
    <location>
        <begin position="598"/>
        <end position="663"/>
    </location>
</feature>
<dbReference type="InterPro" id="IPR023404">
    <property type="entry name" value="rSAM_horseshoe"/>
</dbReference>
<feature type="binding site" evidence="6">
    <location>
        <position position="316"/>
    </location>
    <ligand>
        <name>[4Fe-4S] cluster</name>
        <dbReference type="ChEBI" id="CHEBI:49883"/>
        <note>4Fe-4S-S-AdoMet</note>
    </ligand>
</feature>
<feature type="binding site" evidence="6">
    <location>
        <position position="313"/>
    </location>
    <ligand>
        <name>[4Fe-4S] cluster</name>
        <dbReference type="ChEBI" id="CHEBI:49883"/>
        <note>4Fe-4S-S-AdoMet</note>
    </ligand>
</feature>
<keyword evidence="9" id="KW-0808">Transferase</keyword>
<comment type="caution">
    <text evidence="9">The sequence shown here is derived from an EMBL/GenBank/DDBJ whole genome shotgun (WGS) entry which is preliminary data.</text>
</comment>
<dbReference type="SUPFAM" id="SSF102114">
    <property type="entry name" value="Radical SAM enzymes"/>
    <property type="match status" value="1"/>
</dbReference>
<evidence type="ECO:0000256" key="6">
    <source>
        <dbReference type="HAMAP-Rule" id="MF_01251"/>
    </source>
</evidence>
<feature type="compositionally biased region" description="Basic and acidic residues" evidence="7">
    <location>
        <begin position="617"/>
        <end position="644"/>
    </location>
</feature>
<dbReference type="STRING" id="1121326.CLMAG_36000"/>
<reference evidence="9 10" key="1">
    <citation type="submission" date="2016-04" db="EMBL/GenBank/DDBJ databases">
        <title>Genome sequence of Clostridium magnum DSM 2767.</title>
        <authorList>
            <person name="Poehlein A."/>
            <person name="Uhlig R."/>
            <person name="Fischer R."/>
            <person name="Bahl H."/>
            <person name="Daniel R."/>
        </authorList>
    </citation>
    <scope>NUCLEOTIDE SEQUENCE [LARGE SCALE GENOMIC DNA]</scope>
    <source>
        <strain evidence="9 10">DSM 2767</strain>
    </source>
</reference>
<dbReference type="NCBIfam" id="TIGR03904">
    <property type="entry name" value="SAM_YgiQ"/>
    <property type="match status" value="1"/>
</dbReference>
<comment type="cofactor">
    <cofactor evidence="6">
        <name>[4Fe-4S] cluster</name>
        <dbReference type="ChEBI" id="CHEBI:49883"/>
    </cofactor>
    <text evidence="6">Binds 1 [4Fe-4S] cluster. The cluster is coordinated with 3 cysteines and an exchangeable S-adenosyl-L-methionine.</text>
</comment>
<gene>
    <name evidence="9" type="primary">rimO_3</name>
    <name evidence="9" type="ORF">CLMAG_36000</name>
</gene>
<dbReference type="InterPro" id="IPR058240">
    <property type="entry name" value="rSAM_sf"/>
</dbReference>